<dbReference type="GO" id="GO:0000976">
    <property type="term" value="F:transcription cis-regulatory region binding"/>
    <property type="evidence" value="ECO:0007669"/>
    <property type="project" value="TreeGrafter"/>
</dbReference>
<feature type="compositionally biased region" description="Basic and acidic residues" evidence="4">
    <location>
        <begin position="312"/>
        <end position="324"/>
    </location>
</feature>
<evidence type="ECO:0000256" key="2">
    <source>
        <dbReference type="ARBA" id="ARBA00023125"/>
    </source>
</evidence>
<name>A0A377Z463_KLEPO</name>
<evidence type="ECO:0000313" key="7">
    <source>
        <dbReference type="Proteomes" id="UP000254487"/>
    </source>
</evidence>
<dbReference type="CDD" id="cd01392">
    <property type="entry name" value="HTH_LacI"/>
    <property type="match status" value="1"/>
</dbReference>
<evidence type="ECO:0000256" key="1">
    <source>
        <dbReference type="ARBA" id="ARBA00023015"/>
    </source>
</evidence>
<keyword evidence="3" id="KW-0804">Transcription</keyword>
<protein>
    <submittedName>
        <fullName evidence="6">Ribose operon repressor</fullName>
    </submittedName>
</protein>
<dbReference type="SMART" id="SM00354">
    <property type="entry name" value="HTH_LACI"/>
    <property type="match status" value="1"/>
</dbReference>
<dbReference type="STRING" id="1218098.GCA_001598715_03098"/>
<accession>A0A377Z463</accession>
<dbReference type="EMBL" id="UGLW01000003">
    <property type="protein sequence ID" value="STU61245.1"/>
    <property type="molecule type" value="Genomic_DNA"/>
</dbReference>
<reference evidence="6 7" key="1">
    <citation type="submission" date="2018-06" db="EMBL/GenBank/DDBJ databases">
        <authorList>
            <consortium name="Pathogen Informatics"/>
            <person name="Doyle S."/>
        </authorList>
    </citation>
    <scope>NUCLEOTIDE SEQUENCE [LARGE SCALE GENOMIC DNA]</scope>
    <source>
        <strain evidence="6 7">NCTC10313</strain>
    </source>
</reference>
<dbReference type="InterPro" id="IPR046335">
    <property type="entry name" value="LacI/GalR-like_sensor"/>
</dbReference>
<feature type="region of interest" description="Disordered" evidence="4">
    <location>
        <begin position="352"/>
        <end position="378"/>
    </location>
</feature>
<evidence type="ECO:0000256" key="4">
    <source>
        <dbReference type="SAM" id="MobiDB-lite"/>
    </source>
</evidence>
<feature type="compositionally biased region" description="Pro residues" evidence="4">
    <location>
        <begin position="366"/>
        <end position="378"/>
    </location>
</feature>
<dbReference type="PANTHER" id="PTHR30146:SF109">
    <property type="entry name" value="HTH-TYPE TRANSCRIPTIONAL REGULATOR GALS"/>
    <property type="match status" value="1"/>
</dbReference>
<evidence type="ECO:0000256" key="3">
    <source>
        <dbReference type="ARBA" id="ARBA00023163"/>
    </source>
</evidence>
<dbReference type="Gene3D" id="1.10.260.40">
    <property type="entry name" value="lambda repressor-like DNA-binding domains"/>
    <property type="match status" value="1"/>
</dbReference>
<dbReference type="GO" id="GO:0003700">
    <property type="term" value="F:DNA-binding transcription factor activity"/>
    <property type="evidence" value="ECO:0007669"/>
    <property type="project" value="TreeGrafter"/>
</dbReference>
<feature type="region of interest" description="Disordered" evidence="4">
    <location>
        <begin position="286"/>
        <end position="324"/>
    </location>
</feature>
<feature type="domain" description="HTH lacI-type" evidence="5">
    <location>
        <begin position="1"/>
        <end position="55"/>
    </location>
</feature>
<dbReference type="PROSITE" id="PS50932">
    <property type="entry name" value="HTH_LACI_2"/>
    <property type="match status" value="1"/>
</dbReference>
<gene>
    <name evidence="6" type="primary">ccpA_1</name>
    <name evidence="6" type="ORF">NCTC10313_02030</name>
</gene>
<evidence type="ECO:0000259" key="5">
    <source>
        <dbReference type="PROSITE" id="PS50932"/>
    </source>
</evidence>
<evidence type="ECO:0000313" key="6">
    <source>
        <dbReference type="EMBL" id="STU61245.1"/>
    </source>
</evidence>
<dbReference type="Gene3D" id="3.40.50.2300">
    <property type="match status" value="2"/>
</dbReference>
<proteinExistence type="predicted"/>
<dbReference type="Pfam" id="PF00356">
    <property type="entry name" value="LacI"/>
    <property type="match status" value="1"/>
</dbReference>
<keyword evidence="2" id="KW-0238">DNA-binding</keyword>
<dbReference type="InterPro" id="IPR010982">
    <property type="entry name" value="Lambda_DNA-bd_dom_sf"/>
</dbReference>
<dbReference type="Pfam" id="PF13377">
    <property type="entry name" value="Peripla_BP_3"/>
    <property type="match status" value="1"/>
</dbReference>
<dbReference type="SUPFAM" id="SSF53822">
    <property type="entry name" value="Periplasmic binding protein-like I"/>
    <property type="match status" value="1"/>
</dbReference>
<organism evidence="6 7">
    <name type="scientific">Klebsiella pneumoniae subsp. ozaenae</name>
    <dbReference type="NCBI Taxonomy" id="574"/>
    <lineage>
        <taxon>Bacteria</taxon>
        <taxon>Pseudomonadati</taxon>
        <taxon>Pseudomonadota</taxon>
        <taxon>Gammaproteobacteria</taxon>
        <taxon>Enterobacterales</taxon>
        <taxon>Enterobacteriaceae</taxon>
        <taxon>Klebsiella/Raoultella group</taxon>
        <taxon>Klebsiella</taxon>
        <taxon>Klebsiella pneumoniae complex</taxon>
    </lineage>
</organism>
<sequence length="378" mass="41662">MSIQKIARLAGVSVATVSRVLNNSDTVKAKNRERVLQAIKESNYQPNLLARQLRTARSNMILVMVSNIANPFCAEVVKGIEEEAEKNGYRILLCNSGSDLARSTSGLQLLSGKMVDGIITMNALSSLPELTTMIGDAPWVQCAEYADTGSISCVGINDVEAAQGAVSRLADSGRRRIALINHDLSYRYARLRERGYKSVLHVRGLAYQQVTYAQDLSAAAGKRAMEQLLSQDEKPDAVFAVSDSLAAGALRAIAQAGLRVPEDIAVIGFDGTELAEVVSPAAHHRRTALPGDRPYGGVSTAETHRRSRRCRRTGDDGLARDRPRQRLRISGRRRRSAREYRCRWAFDECVSQTHPPQRRHGRKYPPGSPHIPPIPRCW</sequence>
<dbReference type="PANTHER" id="PTHR30146">
    <property type="entry name" value="LACI-RELATED TRANSCRIPTIONAL REPRESSOR"/>
    <property type="match status" value="1"/>
</dbReference>
<keyword evidence="1" id="KW-0805">Transcription regulation</keyword>
<dbReference type="AlphaFoldDB" id="A0A377Z463"/>
<dbReference type="InterPro" id="IPR028082">
    <property type="entry name" value="Peripla_BP_I"/>
</dbReference>
<dbReference type="InterPro" id="IPR000843">
    <property type="entry name" value="HTH_LacI"/>
</dbReference>
<dbReference type="SUPFAM" id="SSF47413">
    <property type="entry name" value="lambda repressor-like DNA-binding domains"/>
    <property type="match status" value="1"/>
</dbReference>
<dbReference type="Proteomes" id="UP000254487">
    <property type="component" value="Unassembled WGS sequence"/>
</dbReference>